<keyword evidence="6" id="KW-0282">Flagellum</keyword>
<dbReference type="Pfam" id="PF22692">
    <property type="entry name" value="LlgE_F_G_D1"/>
    <property type="match status" value="1"/>
</dbReference>
<proteinExistence type="inferred from homology"/>
<dbReference type="InterPro" id="IPR019776">
    <property type="entry name" value="Flagellar_basal_body_rod_CS"/>
</dbReference>
<dbReference type="PANTHER" id="PTHR30435:SF19">
    <property type="entry name" value="FLAGELLAR BASAL-BODY ROD PROTEIN FLGG"/>
    <property type="match status" value="1"/>
</dbReference>
<keyword evidence="6" id="KW-0969">Cilium</keyword>
<accession>A0ABV9GTY7</accession>
<evidence type="ECO:0000259" key="4">
    <source>
        <dbReference type="Pfam" id="PF06429"/>
    </source>
</evidence>
<sequence>MDRSMISAAVTMNQLQKGLDVVANNLSNLSTNGYKSRSASFSELLYQNLTNQPDQDQNLGRLTPIGLRMGSGARLSDTQMDTSMGALKQTDRALDVALLKPDQFFQVSVRDDNGGYHTRYTRDGAFYLQPEANNPNKMNIVTASGAFVLGRNGQPLQIPSDTESITINQTGHIQATLRDGRNIQVGDIGVVAMKRPQLLQALGDNMLGFPDLSPLGLNLNDVVTPAGATETAVRQGMLEGSNVDLSREMTNMMMMERAYQFNAKAISVADDMQGLVNGLRP</sequence>
<dbReference type="NCBIfam" id="TIGR03506">
    <property type="entry name" value="FlgEFG_subfam"/>
    <property type="match status" value="1"/>
</dbReference>
<evidence type="ECO:0000259" key="5">
    <source>
        <dbReference type="Pfam" id="PF22692"/>
    </source>
</evidence>
<dbReference type="InterPro" id="IPR037925">
    <property type="entry name" value="FlgE/F/G-like"/>
</dbReference>
<feature type="domain" description="Flagellar basal-body/hook protein C-terminal" evidence="4">
    <location>
        <begin position="234"/>
        <end position="277"/>
    </location>
</feature>
<dbReference type="SUPFAM" id="SSF117143">
    <property type="entry name" value="Flagellar hook protein flgE"/>
    <property type="match status" value="1"/>
</dbReference>
<keyword evidence="6" id="KW-0966">Cell projection</keyword>
<evidence type="ECO:0000259" key="3">
    <source>
        <dbReference type="Pfam" id="PF00460"/>
    </source>
</evidence>
<evidence type="ECO:0000313" key="6">
    <source>
        <dbReference type="EMBL" id="MFC4620478.1"/>
    </source>
</evidence>
<feature type="domain" description="Flagellar basal body rod protein N-terminal" evidence="3">
    <location>
        <begin position="8"/>
        <end position="35"/>
    </location>
</feature>
<keyword evidence="7" id="KW-1185">Reference proteome</keyword>
<dbReference type="InterPro" id="IPR020013">
    <property type="entry name" value="Flagellar_FlgE/F/G"/>
</dbReference>
<reference evidence="7" key="1">
    <citation type="journal article" date="2019" name="Int. J. Syst. Evol. Microbiol.">
        <title>The Global Catalogue of Microorganisms (GCM) 10K type strain sequencing project: providing services to taxonomists for standard genome sequencing and annotation.</title>
        <authorList>
            <consortium name="The Broad Institute Genomics Platform"/>
            <consortium name="The Broad Institute Genome Sequencing Center for Infectious Disease"/>
            <person name="Wu L."/>
            <person name="Ma J."/>
        </authorList>
    </citation>
    <scope>NUCLEOTIDE SEQUENCE [LARGE SCALE GENOMIC DNA]</scope>
    <source>
        <strain evidence="7">CGMCC 1.16306</strain>
    </source>
</reference>
<feature type="domain" description="Flagellar hook protein FlgE/F/G-like D1" evidence="5">
    <location>
        <begin position="103"/>
        <end position="175"/>
    </location>
</feature>
<dbReference type="InterPro" id="IPR001444">
    <property type="entry name" value="Flag_bb_rod_N"/>
</dbReference>
<dbReference type="PROSITE" id="PS00588">
    <property type="entry name" value="FLAGELLA_BB_ROD"/>
    <property type="match status" value="1"/>
</dbReference>
<gene>
    <name evidence="6" type="ORF">ACFO4N_17400</name>
</gene>
<dbReference type="Proteomes" id="UP001596022">
    <property type="component" value="Unassembled WGS sequence"/>
</dbReference>
<comment type="similarity">
    <text evidence="1 2">Belongs to the flagella basal body rod proteins family.</text>
</comment>
<dbReference type="EMBL" id="JBHSFW010000023">
    <property type="protein sequence ID" value="MFC4620478.1"/>
    <property type="molecule type" value="Genomic_DNA"/>
</dbReference>
<keyword evidence="2" id="KW-0975">Bacterial flagellum</keyword>
<protein>
    <submittedName>
        <fullName evidence="6">Flagellar hook-basal body protein</fullName>
    </submittedName>
</protein>
<evidence type="ECO:0000256" key="2">
    <source>
        <dbReference type="RuleBase" id="RU362116"/>
    </source>
</evidence>
<dbReference type="InterPro" id="IPR010930">
    <property type="entry name" value="Flg_bb/hook_C_dom"/>
</dbReference>
<organism evidence="6 7">
    <name type="scientific">Camelliibacillus cellulosilyticus</name>
    <dbReference type="NCBI Taxonomy" id="2174486"/>
    <lineage>
        <taxon>Bacteria</taxon>
        <taxon>Bacillati</taxon>
        <taxon>Bacillota</taxon>
        <taxon>Bacilli</taxon>
        <taxon>Bacillales</taxon>
        <taxon>Sporolactobacillaceae</taxon>
        <taxon>Camelliibacillus</taxon>
    </lineage>
</organism>
<comment type="caution">
    <text evidence="6">The sequence shown here is derived from an EMBL/GenBank/DDBJ whole genome shotgun (WGS) entry which is preliminary data.</text>
</comment>
<dbReference type="RefSeq" id="WP_376847588.1">
    <property type="nucleotide sequence ID" value="NZ_JBHSFW010000023.1"/>
</dbReference>
<dbReference type="Pfam" id="PF06429">
    <property type="entry name" value="Flg_bbr_C"/>
    <property type="match status" value="1"/>
</dbReference>
<evidence type="ECO:0000256" key="1">
    <source>
        <dbReference type="ARBA" id="ARBA00009677"/>
    </source>
</evidence>
<dbReference type="PANTHER" id="PTHR30435">
    <property type="entry name" value="FLAGELLAR PROTEIN"/>
    <property type="match status" value="1"/>
</dbReference>
<dbReference type="Pfam" id="PF00460">
    <property type="entry name" value="Flg_bb_rod"/>
    <property type="match status" value="1"/>
</dbReference>
<evidence type="ECO:0000313" key="7">
    <source>
        <dbReference type="Proteomes" id="UP001596022"/>
    </source>
</evidence>
<comment type="subcellular location">
    <subcellularLocation>
        <location evidence="2">Bacterial flagellum basal body</location>
    </subcellularLocation>
</comment>
<dbReference type="InterPro" id="IPR053967">
    <property type="entry name" value="LlgE_F_G-like_D1"/>
</dbReference>
<name>A0ABV9GTY7_9BACL</name>